<gene>
    <name evidence="1" type="ORF">OWV82_022887</name>
</gene>
<organism evidence="1 2">
    <name type="scientific">Melia azedarach</name>
    <name type="common">Chinaberry tree</name>
    <dbReference type="NCBI Taxonomy" id="155640"/>
    <lineage>
        <taxon>Eukaryota</taxon>
        <taxon>Viridiplantae</taxon>
        <taxon>Streptophyta</taxon>
        <taxon>Embryophyta</taxon>
        <taxon>Tracheophyta</taxon>
        <taxon>Spermatophyta</taxon>
        <taxon>Magnoliopsida</taxon>
        <taxon>eudicotyledons</taxon>
        <taxon>Gunneridae</taxon>
        <taxon>Pentapetalae</taxon>
        <taxon>rosids</taxon>
        <taxon>malvids</taxon>
        <taxon>Sapindales</taxon>
        <taxon>Meliaceae</taxon>
        <taxon>Melia</taxon>
    </lineage>
</organism>
<keyword evidence="2" id="KW-1185">Reference proteome</keyword>
<comment type="caution">
    <text evidence="1">The sequence shown here is derived from an EMBL/GenBank/DDBJ whole genome shotgun (WGS) entry which is preliminary data.</text>
</comment>
<accession>A0ACC1WWS2</accession>
<evidence type="ECO:0000313" key="1">
    <source>
        <dbReference type="EMBL" id="KAJ4702904.1"/>
    </source>
</evidence>
<proteinExistence type="predicted"/>
<sequence>MKGQADTIGIAMRVALLGEIEGTCIIRTKFEKIPHEYSTVVGIQELVHKILMNLKEIVLRSNFYGPCDVLICVKGPGYVTTQDILLPSYVEIVDNTQHITSLMEPIVRLAICCVLDYKSRGIEDII</sequence>
<dbReference type="Proteomes" id="UP001164539">
    <property type="component" value="Chromosome 13"/>
</dbReference>
<keyword evidence="1" id="KW-0240">DNA-directed RNA polymerase</keyword>
<name>A0ACC1WWS2_MELAZ</name>
<evidence type="ECO:0000313" key="2">
    <source>
        <dbReference type="Proteomes" id="UP001164539"/>
    </source>
</evidence>
<keyword evidence="1" id="KW-0804">Transcription</keyword>
<protein>
    <submittedName>
        <fullName evidence="1">DNA-directed RNA polymerase subunit alpha</fullName>
    </submittedName>
</protein>
<reference evidence="1 2" key="1">
    <citation type="journal article" date="2023" name="Science">
        <title>Complex scaffold remodeling in plant triterpene biosynthesis.</title>
        <authorList>
            <person name="De La Pena R."/>
            <person name="Hodgson H."/>
            <person name="Liu J.C."/>
            <person name="Stephenson M.J."/>
            <person name="Martin A.C."/>
            <person name="Owen C."/>
            <person name="Harkess A."/>
            <person name="Leebens-Mack J."/>
            <person name="Jimenez L.E."/>
            <person name="Osbourn A."/>
            <person name="Sattely E.S."/>
        </authorList>
    </citation>
    <scope>NUCLEOTIDE SEQUENCE [LARGE SCALE GENOMIC DNA]</scope>
    <source>
        <strain evidence="2">cv. JPN11</strain>
        <tissue evidence="1">Leaf</tissue>
    </source>
</reference>
<dbReference type="EMBL" id="CM051406">
    <property type="protein sequence ID" value="KAJ4702904.1"/>
    <property type="molecule type" value="Genomic_DNA"/>
</dbReference>